<sequence length="719" mass="81055">MDIAENPNKAAAPKQKDAIGEKTQKLFQDFLELFKSDGTGVPKYKDGARELIRPERNTLEVSFDDVEAFNQRLATTIQEEYYRVYPYVCAALKLYIQDIGEDIPANKDVYVSFADVNSKARVRELTANKVGTLIRITGQVVRTHPVHPELVKGTFICLDCQTAVKDVEQQFKYTQPSICRNPTCSNRSRFMLDISESHFVDFQKVRIQETQAELPRGSIPRSVEVVLRAEAVEVAQAGDKCDFTGTLIVVPDVRQLSVPGAKVEAASRGKMNDGYDMEGIAGLKALGVRELNYRFAFLACSVKSANPRFGGRCTGEEEMTTEKCRDQMTTQEWEKVFHMTQDKNLYSNLCHSLFPSIHGNEEVKRGVLLMLFGGVAKKADEGTNLRGDINVCIVGDPSTAKSQILKMVEEFSPRAIYTSGKASTAAGLTAAVVKDEESHEFVIEAGALMLADNGVCCIDEFDKMDLKDQVAIHEAMEQQTISITKAGVKATLNARTSILAAANPIGGRYDRSRALRQNISMSAPIMSRFDLFFILVDECNEVIDYAIARRIVDLHSGSMEDMERVYTTEEIQRYITFARLFKPQLTKESQEYIVEEYKRLRQRDASGTTRSAWRITVRQLESMIRLSEAMARMACVDKVRPAHVKEACRLLNKSIIRVEQPDIQLEQDEDEIMENLGFAKYMLKCPHQSRQLSLVNPSVSSLRQRGRSQWRCLMKITRR</sequence>
<dbReference type="Pfam" id="PF00493">
    <property type="entry name" value="MCM"/>
    <property type="match status" value="1"/>
</dbReference>
<dbReference type="InterPro" id="IPR033762">
    <property type="entry name" value="MCM_OB"/>
</dbReference>
<gene>
    <name evidence="14" type="ORF">EB796_003504</name>
</gene>
<dbReference type="InterPro" id="IPR027925">
    <property type="entry name" value="MCM_N"/>
</dbReference>
<evidence type="ECO:0000256" key="5">
    <source>
        <dbReference type="ARBA" id="ARBA00022801"/>
    </source>
</evidence>
<keyword evidence="3 12" id="KW-0235">DNA replication</keyword>
<dbReference type="InterPro" id="IPR041562">
    <property type="entry name" value="MCM_lid"/>
</dbReference>
<evidence type="ECO:0000256" key="4">
    <source>
        <dbReference type="ARBA" id="ARBA00022741"/>
    </source>
</evidence>
<dbReference type="Gene3D" id="3.30.1640.10">
    <property type="entry name" value="mini-chromosome maintenance (MCM) complex, chain A, domain 1"/>
    <property type="match status" value="1"/>
</dbReference>
<evidence type="ECO:0000313" key="15">
    <source>
        <dbReference type="Proteomes" id="UP000593567"/>
    </source>
</evidence>
<name>A0A7J7KIV7_BUGNE</name>
<evidence type="ECO:0000256" key="9">
    <source>
        <dbReference type="ARBA" id="ARBA00023242"/>
    </source>
</evidence>
<dbReference type="FunFam" id="2.20.28.10:FF:000003">
    <property type="entry name" value="DNA helicase"/>
    <property type="match status" value="1"/>
</dbReference>
<dbReference type="EC" id="3.6.4.12" evidence="12"/>
<dbReference type="GO" id="GO:1902969">
    <property type="term" value="P:mitotic DNA replication"/>
    <property type="evidence" value="ECO:0007669"/>
    <property type="project" value="TreeGrafter"/>
</dbReference>
<evidence type="ECO:0000256" key="1">
    <source>
        <dbReference type="ARBA" id="ARBA00004123"/>
    </source>
</evidence>
<dbReference type="PANTHER" id="PTHR11630">
    <property type="entry name" value="DNA REPLICATION LICENSING FACTOR MCM FAMILY MEMBER"/>
    <property type="match status" value="1"/>
</dbReference>
<comment type="subunit">
    <text evidence="12">Component of the MCM2-7 complex.</text>
</comment>
<dbReference type="GO" id="GO:0006270">
    <property type="term" value="P:DNA replication initiation"/>
    <property type="evidence" value="ECO:0007669"/>
    <property type="project" value="UniProtKB-UniRule"/>
</dbReference>
<evidence type="ECO:0000256" key="7">
    <source>
        <dbReference type="ARBA" id="ARBA00022840"/>
    </source>
</evidence>
<dbReference type="FunFam" id="3.40.50.300:FF:000115">
    <property type="entry name" value="DNA helicase"/>
    <property type="match status" value="1"/>
</dbReference>
<keyword evidence="10 12" id="KW-0131">Cell cycle</keyword>
<protein>
    <recommendedName>
        <fullName evidence="12">DNA replication licensing factor MCM6</fullName>
        <ecNumber evidence="12">3.6.4.12</ecNumber>
    </recommendedName>
</protein>
<comment type="subcellular location">
    <subcellularLocation>
        <location evidence="1 12">Nucleus</location>
    </subcellularLocation>
</comment>
<dbReference type="InterPro" id="IPR018525">
    <property type="entry name" value="MCM_CS"/>
</dbReference>
<dbReference type="Pfam" id="PF17855">
    <property type="entry name" value="MCM_lid"/>
    <property type="match status" value="1"/>
</dbReference>
<keyword evidence="5 12" id="KW-0378">Hydrolase</keyword>
<dbReference type="SUPFAM" id="SSF50249">
    <property type="entry name" value="Nucleic acid-binding proteins"/>
    <property type="match status" value="1"/>
</dbReference>
<dbReference type="GO" id="GO:0000727">
    <property type="term" value="P:double-strand break repair via break-induced replication"/>
    <property type="evidence" value="ECO:0007669"/>
    <property type="project" value="TreeGrafter"/>
</dbReference>
<evidence type="ECO:0000259" key="13">
    <source>
        <dbReference type="PROSITE" id="PS50051"/>
    </source>
</evidence>
<dbReference type="Pfam" id="PF14551">
    <property type="entry name" value="MCM_N"/>
    <property type="match status" value="1"/>
</dbReference>
<accession>A0A7J7KIV7</accession>
<dbReference type="GO" id="GO:0042555">
    <property type="term" value="C:MCM complex"/>
    <property type="evidence" value="ECO:0007669"/>
    <property type="project" value="UniProtKB-UniRule"/>
</dbReference>
<reference evidence="14" key="1">
    <citation type="submission" date="2020-06" db="EMBL/GenBank/DDBJ databases">
        <title>Draft genome of Bugula neritina, a colonial animal packing powerful symbionts and potential medicines.</title>
        <authorList>
            <person name="Rayko M."/>
        </authorList>
    </citation>
    <scope>NUCLEOTIDE SEQUENCE [LARGE SCALE GENOMIC DNA]</scope>
    <source>
        <strain evidence="14">Kwan_BN1</strain>
    </source>
</reference>
<dbReference type="PROSITE" id="PS50051">
    <property type="entry name" value="MCM_2"/>
    <property type="match status" value="1"/>
</dbReference>
<dbReference type="InterPro" id="IPR008049">
    <property type="entry name" value="MCM6"/>
</dbReference>
<dbReference type="Gene3D" id="2.20.28.10">
    <property type="match status" value="1"/>
</dbReference>
<dbReference type="PRINTS" id="PR01657">
    <property type="entry name" value="MCMFAMILY"/>
</dbReference>
<dbReference type="EMBL" id="VXIV02000452">
    <property type="protein sequence ID" value="KAF6038185.1"/>
    <property type="molecule type" value="Genomic_DNA"/>
</dbReference>
<evidence type="ECO:0000256" key="6">
    <source>
        <dbReference type="ARBA" id="ARBA00022806"/>
    </source>
</evidence>
<dbReference type="SUPFAM" id="SSF52540">
    <property type="entry name" value="P-loop containing nucleoside triphosphate hydrolases"/>
    <property type="match status" value="1"/>
</dbReference>
<dbReference type="PROSITE" id="PS00847">
    <property type="entry name" value="MCM_1"/>
    <property type="match status" value="1"/>
</dbReference>
<comment type="function">
    <text evidence="12">Acts as component of the MCM2-7 complex (MCM complex) which is the replicative helicase essential for 'once per cell cycle' DNA replication initiation and elongation in eukaryotic cells. The active ATPase sites in the MCM2-7 ring are formed through the interaction surfaces of two neighboring subunits such that a critical structure of a conserved arginine finger motif is provided in trans relative to the ATP-binding site of the Walker A box of the adjacent subunit. The six ATPase active sites, however, are likely to contribute differentially to the complex helicase activity.</text>
</comment>
<dbReference type="InterPro" id="IPR027417">
    <property type="entry name" value="P-loop_NTPase"/>
</dbReference>
<evidence type="ECO:0000256" key="3">
    <source>
        <dbReference type="ARBA" id="ARBA00022705"/>
    </source>
</evidence>
<comment type="similarity">
    <text evidence="2 11">Belongs to the MCM family.</text>
</comment>
<dbReference type="InterPro" id="IPR031327">
    <property type="entry name" value="MCM"/>
</dbReference>
<dbReference type="GO" id="GO:1990518">
    <property type="term" value="F:single-stranded 3'-5' DNA helicase activity"/>
    <property type="evidence" value="ECO:0007669"/>
    <property type="project" value="TreeGrafter"/>
</dbReference>
<dbReference type="FunFam" id="3.30.1640.10:FF:000004">
    <property type="entry name" value="DNA helicase"/>
    <property type="match status" value="1"/>
</dbReference>
<dbReference type="InterPro" id="IPR001208">
    <property type="entry name" value="MCM_dom"/>
</dbReference>
<dbReference type="PANTHER" id="PTHR11630:SF43">
    <property type="entry name" value="DNA REPLICATION LICENSING FACTOR MCM6"/>
    <property type="match status" value="1"/>
</dbReference>
<dbReference type="Gene3D" id="3.40.50.300">
    <property type="entry name" value="P-loop containing nucleotide triphosphate hydrolases"/>
    <property type="match status" value="1"/>
</dbReference>
<dbReference type="InterPro" id="IPR012340">
    <property type="entry name" value="NA-bd_OB-fold"/>
</dbReference>
<keyword evidence="9" id="KW-0539">Nucleus</keyword>
<dbReference type="OrthoDB" id="1744952at2759"/>
<keyword evidence="4 11" id="KW-0547">Nucleotide-binding</keyword>
<dbReference type="CDD" id="cd17757">
    <property type="entry name" value="MCM6"/>
    <property type="match status" value="1"/>
</dbReference>
<evidence type="ECO:0000256" key="8">
    <source>
        <dbReference type="ARBA" id="ARBA00023125"/>
    </source>
</evidence>
<comment type="catalytic activity">
    <reaction evidence="12">
        <text>ATP + H2O = ADP + phosphate + H(+)</text>
        <dbReference type="Rhea" id="RHEA:13065"/>
        <dbReference type="ChEBI" id="CHEBI:15377"/>
        <dbReference type="ChEBI" id="CHEBI:15378"/>
        <dbReference type="ChEBI" id="CHEBI:30616"/>
        <dbReference type="ChEBI" id="CHEBI:43474"/>
        <dbReference type="ChEBI" id="CHEBI:456216"/>
        <dbReference type="EC" id="3.6.4.12"/>
    </reaction>
</comment>
<proteinExistence type="inferred from homology"/>
<dbReference type="AlphaFoldDB" id="A0A7J7KIV7"/>
<dbReference type="GO" id="GO:0005634">
    <property type="term" value="C:nucleus"/>
    <property type="evidence" value="ECO:0007669"/>
    <property type="project" value="UniProtKB-SubCell"/>
</dbReference>
<keyword evidence="8 11" id="KW-0238">DNA-binding</keyword>
<dbReference type="Proteomes" id="UP000593567">
    <property type="component" value="Unassembled WGS sequence"/>
</dbReference>
<keyword evidence="15" id="KW-1185">Reference proteome</keyword>
<feature type="domain" description="MCM C-terminal AAA(+) ATPase" evidence="13">
    <location>
        <begin position="345"/>
        <end position="551"/>
    </location>
</feature>
<dbReference type="PRINTS" id="PR01662">
    <property type="entry name" value="MCMPROTEIN6"/>
</dbReference>
<dbReference type="FunFam" id="2.40.50.140:FF:000091">
    <property type="entry name" value="DNA helicase"/>
    <property type="match status" value="1"/>
</dbReference>
<dbReference type="Gene3D" id="2.40.50.140">
    <property type="entry name" value="Nucleic acid-binding proteins"/>
    <property type="match status" value="1"/>
</dbReference>
<organism evidence="14 15">
    <name type="scientific">Bugula neritina</name>
    <name type="common">Brown bryozoan</name>
    <name type="synonym">Sertularia neritina</name>
    <dbReference type="NCBI Taxonomy" id="10212"/>
    <lineage>
        <taxon>Eukaryota</taxon>
        <taxon>Metazoa</taxon>
        <taxon>Spiralia</taxon>
        <taxon>Lophotrochozoa</taxon>
        <taxon>Bryozoa</taxon>
        <taxon>Gymnolaemata</taxon>
        <taxon>Cheilostomatida</taxon>
        <taxon>Flustrina</taxon>
        <taxon>Buguloidea</taxon>
        <taxon>Bugulidae</taxon>
        <taxon>Bugula</taxon>
    </lineage>
</organism>
<keyword evidence="7 11" id="KW-0067">ATP-binding</keyword>
<dbReference type="GO" id="GO:0016787">
    <property type="term" value="F:hydrolase activity"/>
    <property type="evidence" value="ECO:0007669"/>
    <property type="project" value="UniProtKB-KW"/>
</dbReference>
<evidence type="ECO:0000313" key="14">
    <source>
        <dbReference type="EMBL" id="KAF6038185.1"/>
    </source>
</evidence>
<dbReference type="GO" id="GO:0003697">
    <property type="term" value="F:single-stranded DNA binding"/>
    <property type="evidence" value="ECO:0007669"/>
    <property type="project" value="TreeGrafter"/>
</dbReference>
<evidence type="ECO:0000256" key="10">
    <source>
        <dbReference type="ARBA" id="ARBA00023306"/>
    </source>
</evidence>
<evidence type="ECO:0000256" key="11">
    <source>
        <dbReference type="RuleBase" id="RU004070"/>
    </source>
</evidence>
<dbReference type="SMART" id="SM00350">
    <property type="entry name" value="MCM"/>
    <property type="match status" value="1"/>
</dbReference>
<evidence type="ECO:0000256" key="2">
    <source>
        <dbReference type="ARBA" id="ARBA00008010"/>
    </source>
</evidence>
<comment type="caution">
    <text evidence="14">The sequence shown here is derived from an EMBL/GenBank/DDBJ whole genome shotgun (WGS) entry which is preliminary data.</text>
</comment>
<dbReference type="Pfam" id="PF17207">
    <property type="entry name" value="MCM_OB"/>
    <property type="match status" value="1"/>
</dbReference>
<dbReference type="GO" id="GO:0005524">
    <property type="term" value="F:ATP binding"/>
    <property type="evidence" value="ECO:0007669"/>
    <property type="project" value="UniProtKB-UniRule"/>
</dbReference>
<evidence type="ECO:0000256" key="12">
    <source>
        <dbReference type="RuleBase" id="RU368064"/>
    </source>
</evidence>
<keyword evidence="6 12" id="KW-0347">Helicase</keyword>